<protein>
    <submittedName>
        <fullName evidence="2">DUF4281 domain-containing protein</fullName>
    </submittedName>
</protein>
<dbReference type="RefSeq" id="WP_164029956.1">
    <property type="nucleotide sequence ID" value="NZ_JAABOQ010000002.1"/>
</dbReference>
<feature type="transmembrane region" description="Helical" evidence="1">
    <location>
        <begin position="111"/>
        <end position="133"/>
    </location>
</feature>
<feature type="transmembrane region" description="Helical" evidence="1">
    <location>
        <begin position="36"/>
        <end position="59"/>
    </location>
</feature>
<keyword evidence="1" id="KW-0812">Transmembrane</keyword>
<dbReference type="InterPro" id="IPR025461">
    <property type="entry name" value="ABA4-like"/>
</dbReference>
<dbReference type="Pfam" id="PF14108">
    <property type="entry name" value="ABA4-like"/>
    <property type="match status" value="1"/>
</dbReference>
<dbReference type="PANTHER" id="PTHR34543">
    <property type="entry name" value="PROTEIN ABA DEFICIENT 4, CHLOROPLASTIC"/>
    <property type="match status" value="1"/>
</dbReference>
<keyword evidence="3" id="KW-1185">Reference proteome</keyword>
<evidence type="ECO:0000313" key="3">
    <source>
        <dbReference type="Proteomes" id="UP000474296"/>
    </source>
</evidence>
<evidence type="ECO:0000313" key="2">
    <source>
        <dbReference type="EMBL" id="NER16621.1"/>
    </source>
</evidence>
<accession>A0A6M0CFN8</accession>
<dbReference type="AlphaFoldDB" id="A0A6M0CFN8"/>
<reference evidence="2 3" key="1">
    <citation type="submission" date="2020-01" db="EMBL/GenBank/DDBJ databases">
        <title>Spongiivirga citrea KCTC 32990T.</title>
        <authorList>
            <person name="Wang G."/>
        </authorList>
    </citation>
    <scope>NUCLEOTIDE SEQUENCE [LARGE SCALE GENOMIC DNA]</scope>
    <source>
        <strain evidence="2 3">KCTC 32990</strain>
    </source>
</reference>
<comment type="caution">
    <text evidence="2">The sequence shown here is derived from an EMBL/GenBank/DDBJ whole genome shotgun (WGS) entry which is preliminary data.</text>
</comment>
<keyword evidence="1" id="KW-0472">Membrane</keyword>
<gene>
    <name evidence="2" type="ORF">GWK10_05330</name>
</gene>
<dbReference type="PANTHER" id="PTHR34543:SF1">
    <property type="entry name" value="PROTEIN ABA DEFICIENT 4, CHLOROPLASTIC"/>
    <property type="match status" value="1"/>
</dbReference>
<proteinExistence type="predicted"/>
<feature type="transmembrane region" description="Helical" evidence="1">
    <location>
        <begin position="6"/>
        <end position="24"/>
    </location>
</feature>
<sequence length="139" mass="15823">MTPTQVFSIANTVVLPMWILMIFLPKWKATRFLIDYKIIPILLSVVYVIYIAISLQSSSGGMDFGSLESVMNLFTKENAVLAGWVHYLAFDLLIGMWILNQNKQTKIHQVLIAPCLVGTFMFGPLGFLLFMIMRAFKQK</sequence>
<dbReference type="Proteomes" id="UP000474296">
    <property type="component" value="Unassembled WGS sequence"/>
</dbReference>
<keyword evidence="1" id="KW-1133">Transmembrane helix</keyword>
<name>A0A6M0CFN8_9FLAO</name>
<organism evidence="2 3">
    <name type="scientific">Spongiivirga citrea</name>
    <dbReference type="NCBI Taxonomy" id="1481457"/>
    <lineage>
        <taxon>Bacteria</taxon>
        <taxon>Pseudomonadati</taxon>
        <taxon>Bacteroidota</taxon>
        <taxon>Flavobacteriia</taxon>
        <taxon>Flavobacteriales</taxon>
        <taxon>Flavobacteriaceae</taxon>
        <taxon>Spongiivirga</taxon>
    </lineage>
</organism>
<evidence type="ECO:0000256" key="1">
    <source>
        <dbReference type="SAM" id="Phobius"/>
    </source>
</evidence>
<dbReference type="EMBL" id="JAABOQ010000002">
    <property type="protein sequence ID" value="NER16621.1"/>
    <property type="molecule type" value="Genomic_DNA"/>
</dbReference>
<feature type="transmembrane region" description="Helical" evidence="1">
    <location>
        <begin position="79"/>
        <end position="99"/>
    </location>
</feature>